<dbReference type="SUPFAM" id="SSF51445">
    <property type="entry name" value="(Trans)glycosidases"/>
    <property type="match status" value="1"/>
</dbReference>
<reference evidence="5 6" key="1">
    <citation type="submission" date="2019-07" db="EMBL/GenBank/DDBJ databases">
        <authorList>
            <person name="Kim J.K."/>
            <person name="Cheong H.-M."/>
            <person name="Choi Y."/>
            <person name="Hwang K.J."/>
            <person name="Lee S."/>
            <person name="Choi C."/>
        </authorList>
    </citation>
    <scope>NUCLEOTIDE SEQUENCE [LARGE SCALE GENOMIC DNA]</scope>
    <source>
        <strain evidence="5 6">KS 22</strain>
    </source>
</reference>
<comment type="catalytic activity">
    <reaction evidence="4">
        <text>The enzyme specifically hydrolyzes (1-&gt;4)-beta-D-galactosidic linkages in type I arabinogalactans.</text>
        <dbReference type="EC" id="3.2.1.89"/>
    </reaction>
</comment>
<evidence type="ECO:0000313" key="6">
    <source>
        <dbReference type="Proteomes" id="UP000515679"/>
    </source>
</evidence>
<dbReference type="Pfam" id="PF07745">
    <property type="entry name" value="Glyco_hydro_53"/>
    <property type="match status" value="1"/>
</dbReference>
<evidence type="ECO:0000256" key="2">
    <source>
        <dbReference type="ARBA" id="ARBA00022801"/>
    </source>
</evidence>
<protein>
    <recommendedName>
        <fullName evidence="4">Arabinogalactan endo-beta-1,4-galactanase</fullName>
        <ecNumber evidence="4">3.2.1.89</ecNumber>
    </recommendedName>
</protein>
<dbReference type="InterPro" id="IPR017853">
    <property type="entry name" value="GH"/>
</dbReference>
<evidence type="ECO:0000256" key="3">
    <source>
        <dbReference type="ARBA" id="ARBA00023295"/>
    </source>
</evidence>
<proteinExistence type="inferred from homology"/>
<keyword evidence="6" id="KW-1185">Reference proteome</keyword>
<keyword evidence="3 4" id="KW-0326">Glycosidase</keyword>
<dbReference type="Gene3D" id="3.20.20.80">
    <property type="entry name" value="Glycosidases"/>
    <property type="match status" value="1"/>
</dbReference>
<evidence type="ECO:0000313" key="5">
    <source>
        <dbReference type="EMBL" id="QMV41933.1"/>
    </source>
</evidence>
<comment type="similarity">
    <text evidence="1 4">Belongs to the glycosyl hydrolase 53 family.</text>
</comment>
<gene>
    <name evidence="5" type="ORF">FPL14_12590</name>
</gene>
<dbReference type="AlphaFoldDB" id="A0A7G5BY99"/>
<dbReference type="PANTHER" id="PTHR34983:SF2">
    <property type="entry name" value="ENDO-BETA-1,4-GALACTANASE"/>
    <property type="match status" value="1"/>
</dbReference>
<dbReference type="EMBL" id="CP041969">
    <property type="protein sequence ID" value="QMV41933.1"/>
    <property type="molecule type" value="Genomic_DNA"/>
</dbReference>
<name>A0A7G5BY99_9BACL</name>
<dbReference type="EC" id="3.2.1.89" evidence="4"/>
<evidence type="ECO:0000256" key="4">
    <source>
        <dbReference type="RuleBase" id="RU361192"/>
    </source>
</evidence>
<dbReference type="GO" id="GO:0031218">
    <property type="term" value="F:arabinogalactan endo-1,4-beta-galactosidase activity"/>
    <property type="evidence" value="ECO:0007669"/>
    <property type="project" value="UniProtKB-EC"/>
</dbReference>
<evidence type="ECO:0000256" key="1">
    <source>
        <dbReference type="ARBA" id="ARBA00010687"/>
    </source>
</evidence>
<dbReference type="KEGG" id="cchl:FPL14_12590"/>
<dbReference type="Proteomes" id="UP000515679">
    <property type="component" value="Chromosome"/>
</dbReference>
<sequence length="350" mass="40535">MTVDTTFLKGMDISFVDEIETEGGAYYDNGRKRDVLDILKDNGVNSARLRLWNEPKHDYVNLKKTKEMAKRIKEKGMHFLLDFHYSDYWADPSKQFKPKAWEGLSFPELAQAVRQFTRNAIAELKEQGTLPDMVQIGNEITNGMIWTDGRVDGEWNTERQWRNLADLVQAGIDGLNEALDEGEKVPVMIHVDRGADNEGSRYFYDRLIRQGVGFDIIGLSYYSWWHGTLDQLKANLDDLANRYGKDIVVVEAAYPWTMTPPDDQPLIFNTEDWLYPGYPATPEGQEAFLRTLMDTIKSTPDNRGIGIYYWESCWIPSKPQWSVEHENNWSNLTMFDYKGNKLDSLRVFKD</sequence>
<dbReference type="RefSeq" id="WP_182303313.1">
    <property type="nucleotide sequence ID" value="NZ_CP041969.1"/>
</dbReference>
<keyword evidence="2 4" id="KW-0378">Hydrolase</keyword>
<organism evidence="5 6">
    <name type="scientific">Cohnella cholangitidis</name>
    <dbReference type="NCBI Taxonomy" id="2598458"/>
    <lineage>
        <taxon>Bacteria</taxon>
        <taxon>Bacillati</taxon>
        <taxon>Bacillota</taxon>
        <taxon>Bacilli</taxon>
        <taxon>Bacillales</taxon>
        <taxon>Paenibacillaceae</taxon>
        <taxon>Cohnella</taxon>
    </lineage>
</organism>
<dbReference type="InterPro" id="IPR011683">
    <property type="entry name" value="Glyco_hydro_53"/>
</dbReference>
<accession>A0A7G5BY99</accession>
<dbReference type="GO" id="GO:0015926">
    <property type="term" value="F:glucosidase activity"/>
    <property type="evidence" value="ECO:0007669"/>
    <property type="project" value="InterPro"/>
</dbReference>
<dbReference type="GO" id="GO:0045490">
    <property type="term" value="P:pectin catabolic process"/>
    <property type="evidence" value="ECO:0007669"/>
    <property type="project" value="TreeGrafter"/>
</dbReference>
<dbReference type="PANTHER" id="PTHR34983">
    <property type="entry name" value="ARABINOGALACTAN ENDO-BETA-1,4-GALACTANASE A"/>
    <property type="match status" value="1"/>
</dbReference>